<dbReference type="GO" id="GO:0000287">
    <property type="term" value="F:magnesium ion binding"/>
    <property type="evidence" value="ECO:0007669"/>
    <property type="project" value="UniProtKB-UniRule"/>
</dbReference>
<comment type="catalytic activity">
    <reaction evidence="6 9 10">
        <text>4-methyl-5-(2-phosphooxyethyl)-thiazole + 4-amino-2-methyl-5-(diphosphooxymethyl)pyrimidine + H(+) = thiamine phosphate + diphosphate</text>
        <dbReference type="Rhea" id="RHEA:22328"/>
        <dbReference type="ChEBI" id="CHEBI:15378"/>
        <dbReference type="ChEBI" id="CHEBI:33019"/>
        <dbReference type="ChEBI" id="CHEBI:37575"/>
        <dbReference type="ChEBI" id="CHEBI:57841"/>
        <dbReference type="ChEBI" id="CHEBI:58296"/>
        <dbReference type="EC" id="2.5.1.3"/>
    </reaction>
</comment>
<feature type="binding site" evidence="9">
    <location>
        <begin position="58"/>
        <end position="62"/>
    </location>
    <ligand>
        <name>4-amino-2-methyl-5-(diphosphooxymethyl)pyrimidine</name>
        <dbReference type="ChEBI" id="CHEBI:57841"/>
    </ligand>
</feature>
<dbReference type="GO" id="GO:0009228">
    <property type="term" value="P:thiamine biosynthetic process"/>
    <property type="evidence" value="ECO:0007669"/>
    <property type="project" value="UniProtKB-KW"/>
</dbReference>
<keyword evidence="5 9" id="KW-0784">Thiamine biosynthesis</keyword>
<evidence type="ECO:0000256" key="7">
    <source>
        <dbReference type="ARBA" id="ARBA00047851"/>
    </source>
</evidence>
<evidence type="ECO:0000256" key="6">
    <source>
        <dbReference type="ARBA" id="ARBA00047334"/>
    </source>
</evidence>
<dbReference type="AlphaFoldDB" id="A0A3N5C9U9"/>
<comment type="catalytic activity">
    <reaction evidence="7 9 10">
        <text>2-(2-carboxy-4-methylthiazol-5-yl)ethyl phosphate + 4-amino-2-methyl-5-(diphosphooxymethyl)pyrimidine + 2 H(+) = thiamine phosphate + CO2 + diphosphate</text>
        <dbReference type="Rhea" id="RHEA:47848"/>
        <dbReference type="ChEBI" id="CHEBI:15378"/>
        <dbReference type="ChEBI" id="CHEBI:16526"/>
        <dbReference type="ChEBI" id="CHEBI:33019"/>
        <dbReference type="ChEBI" id="CHEBI:37575"/>
        <dbReference type="ChEBI" id="CHEBI:57841"/>
        <dbReference type="ChEBI" id="CHEBI:62890"/>
        <dbReference type="EC" id="2.5.1.3"/>
    </reaction>
</comment>
<name>A0A3N5C9U9_9BACL</name>
<evidence type="ECO:0000256" key="2">
    <source>
        <dbReference type="ARBA" id="ARBA00022679"/>
    </source>
</evidence>
<evidence type="ECO:0000256" key="3">
    <source>
        <dbReference type="ARBA" id="ARBA00022723"/>
    </source>
</evidence>
<accession>A0A3N5C9U9</accession>
<comment type="cofactor">
    <cofactor evidence="9">
        <name>Mg(2+)</name>
        <dbReference type="ChEBI" id="CHEBI:18420"/>
    </cofactor>
    <text evidence="9">Binds 1 Mg(2+) ion per subunit.</text>
</comment>
<keyword evidence="3 9" id="KW-0479">Metal-binding</keyword>
<comment type="catalytic activity">
    <reaction evidence="8 9 10">
        <text>2-[(2R,5Z)-2-carboxy-4-methylthiazol-5(2H)-ylidene]ethyl phosphate + 4-amino-2-methyl-5-(diphosphooxymethyl)pyrimidine + 2 H(+) = thiamine phosphate + CO2 + diphosphate</text>
        <dbReference type="Rhea" id="RHEA:47844"/>
        <dbReference type="ChEBI" id="CHEBI:15378"/>
        <dbReference type="ChEBI" id="CHEBI:16526"/>
        <dbReference type="ChEBI" id="CHEBI:33019"/>
        <dbReference type="ChEBI" id="CHEBI:37575"/>
        <dbReference type="ChEBI" id="CHEBI:57841"/>
        <dbReference type="ChEBI" id="CHEBI:62899"/>
        <dbReference type="EC" id="2.5.1.3"/>
    </reaction>
</comment>
<evidence type="ECO:0000256" key="1">
    <source>
        <dbReference type="ARBA" id="ARBA00005165"/>
    </source>
</evidence>
<dbReference type="FunFam" id="3.20.20.70:FF:000096">
    <property type="entry name" value="Thiamine-phosphate synthase"/>
    <property type="match status" value="1"/>
</dbReference>
<dbReference type="PANTHER" id="PTHR20857">
    <property type="entry name" value="THIAMINE-PHOSPHATE PYROPHOSPHORYLASE"/>
    <property type="match status" value="1"/>
</dbReference>
<keyword evidence="2 9" id="KW-0808">Transferase</keyword>
<feature type="binding site" evidence="9">
    <location>
        <position position="162"/>
    </location>
    <ligand>
        <name>4-amino-2-methyl-5-(diphosphooxymethyl)pyrimidine</name>
        <dbReference type="ChEBI" id="CHEBI:57841"/>
    </ligand>
</feature>
<keyword evidence="4 9" id="KW-0460">Magnesium</keyword>
<dbReference type="InterPro" id="IPR013785">
    <property type="entry name" value="Aldolase_TIM"/>
</dbReference>
<feature type="binding site" evidence="9">
    <location>
        <position position="93"/>
    </location>
    <ligand>
        <name>4-amino-2-methyl-5-(diphosphooxymethyl)pyrimidine</name>
        <dbReference type="ChEBI" id="CHEBI:57841"/>
    </ligand>
</feature>
<dbReference type="NCBIfam" id="TIGR00693">
    <property type="entry name" value="thiE"/>
    <property type="match status" value="1"/>
</dbReference>
<dbReference type="HAMAP" id="MF_00097">
    <property type="entry name" value="TMP_synthase"/>
    <property type="match status" value="1"/>
</dbReference>
<dbReference type="Pfam" id="PF02581">
    <property type="entry name" value="TMP-TENI"/>
    <property type="match status" value="1"/>
</dbReference>
<evidence type="ECO:0000313" key="13">
    <source>
        <dbReference type="EMBL" id="RPF56422.1"/>
    </source>
</evidence>
<dbReference type="GO" id="GO:0005737">
    <property type="term" value="C:cytoplasm"/>
    <property type="evidence" value="ECO:0007669"/>
    <property type="project" value="TreeGrafter"/>
</dbReference>
<feature type="binding site" evidence="9">
    <location>
        <position position="191"/>
    </location>
    <ligand>
        <name>2-[(2R,5Z)-2-carboxy-4-methylthiazol-5(2H)-ylidene]ethyl phosphate</name>
        <dbReference type="ChEBI" id="CHEBI:62899"/>
    </ligand>
</feature>
<dbReference type="GO" id="GO:0004789">
    <property type="term" value="F:thiamine-phosphate diphosphorylase activity"/>
    <property type="evidence" value="ECO:0007669"/>
    <property type="project" value="UniProtKB-UniRule"/>
</dbReference>
<feature type="domain" description="Thiamine phosphate synthase/TenI" evidence="12">
    <location>
        <begin position="29"/>
        <end position="214"/>
    </location>
</feature>
<evidence type="ECO:0000259" key="12">
    <source>
        <dbReference type="Pfam" id="PF02581"/>
    </source>
</evidence>
<dbReference type="InterPro" id="IPR022998">
    <property type="entry name" value="ThiamineP_synth_TenI"/>
</dbReference>
<feature type="binding site" evidence="9">
    <location>
        <position position="94"/>
    </location>
    <ligand>
        <name>Mg(2+)</name>
        <dbReference type="ChEBI" id="CHEBI:18420"/>
    </ligand>
</feature>
<evidence type="ECO:0000256" key="9">
    <source>
        <dbReference type="HAMAP-Rule" id="MF_00097"/>
    </source>
</evidence>
<dbReference type="CDD" id="cd00564">
    <property type="entry name" value="TMP_TenI"/>
    <property type="match status" value="1"/>
</dbReference>
<reference evidence="13 14" key="1">
    <citation type="submission" date="2018-11" db="EMBL/GenBank/DDBJ databases">
        <title>Genomic Encyclopedia of Type Strains, Phase IV (KMG-IV): sequencing the most valuable type-strain genomes for metagenomic binning, comparative biology and taxonomic classification.</title>
        <authorList>
            <person name="Goeker M."/>
        </authorList>
    </citation>
    <scope>NUCLEOTIDE SEQUENCE [LARGE SCALE GENOMIC DNA]</scope>
    <source>
        <strain evidence="13 14">DSM 29158</strain>
    </source>
</reference>
<gene>
    <name evidence="9" type="primary">thiE</name>
    <name evidence="13" type="ORF">EDD62_1058</name>
</gene>
<evidence type="ECO:0000256" key="10">
    <source>
        <dbReference type="RuleBase" id="RU003826"/>
    </source>
</evidence>
<feature type="binding site" evidence="9">
    <location>
        <begin position="211"/>
        <end position="212"/>
    </location>
    <ligand>
        <name>2-[(2R,5Z)-2-carboxy-4-methylthiazol-5(2H)-ylidene]ethyl phosphate</name>
        <dbReference type="ChEBI" id="CHEBI:62899"/>
    </ligand>
</feature>
<protein>
    <recommendedName>
        <fullName evidence="9">Thiamine-phosphate synthase</fullName>
        <shortName evidence="9">TP synthase</shortName>
        <shortName evidence="9">TPS</shortName>
        <ecNumber evidence="9">2.5.1.3</ecNumber>
    </recommendedName>
    <alternativeName>
        <fullName evidence="9">Thiamine-phosphate pyrophosphorylase</fullName>
        <shortName evidence="9">TMP pyrophosphorylase</shortName>
        <shortName evidence="9">TMP-PPase</shortName>
    </alternativeName>
</protein>
<dbReference type="EC" id="2.5.1.3" evidence="9"/>
<dbReference type="GO" id="GO:0009229">
    <property type="term" value="P:thiamine diphosphate biosynthetic process"/>
    <property type="evidence" value="ECO:0007669"/>
    <property type="project" value="UniProtKB-UniRule"/>
</dbReference>
<comment type="function">
    <text evidence="9">Condenses 4-methyl-5-(beta-hydroxyethyl)thiazole monophosphate (THZ-P) and 2-methyl-4-amino-5-hydroxymethyl pyrimidine pyrophosphate (HMP-PP) to form thiamine monophosphate (TMP).</text>
</comment>
<comment type="similarity">
    <text evidence="9 10">Belongs to the thiamine-phosphate synthase family.</text>
</comment>
<dbReference type="InterPro" id="IPR036206">
    <property type="entry name" value="ThiamineP_synth_sf"/>
</dbReference>
<dbReference type="EMBL" id="RKRK01000003">
    <property type="protein sequence ID" value="RPF56422.1"/>
    <property type="molecule type" value="Genomic_DNA"/>
</dbReference>
<feature type="binding site" evidence="9">
    <location>
        <position position="131"/>
    </location>
    <ligand>
        <name>4-amino-2-methyl-5-(diphosphooxymethyl)pyrimidine</name>
        <dbReference type="ChEBI" id="CHEBI:57841"/>
    </ligand>
</feature>
<dbReference type="PANTHER" id="PTHR20857:SF15">
    <property type="entry name" value="THIAMINE-PHOSPHATE SYNTHASE"/>
    <property type="match status" value="1"/>
</dbReference>
<proteinExistence type="inferred from homology"/>
<dbReference type="Proteomes" id="UP000277108">
    <property type="component" value="Unassembled WGS sequence"/>
</dbReference>
<evidence type="ECO:0000256" key="4">
    <source>
        <dbReference type="ARBA" id="ARBA00022842"/>
    </source>
</evidence>
<sequence>MIEHNDMSLNKHLRNNRDRFNFSREMLSLYYIQGSNDSAGEPLETIEFALKGGITCFQYREKGTNALEGQEKINFAKRIQSLCHQYEVPFIVNDDVELALHCDADGIHVGQDDTSIEEIYPQFKDKIIGLSVGNKDEYTSSKDVLQYVDYIGTGPVYNTLSKHDAGDSIGTKGIQQMRAIDQRMPMVAIGGIQSNDIQSIIEAGADGVAIISSISRAKDPELATRKLREVLNQVKR</sequence>
<feature type="binding site" evidence="9">
    <location>
        <begin position="159"/>
        <end position="161"/>
    </location>
    <ligand>
        <name>2-[(2R,5Z)-2-carboxy-4-methylthiazol-5(2H)-ylidene]ethyl phosphate</name>
        <dbReference type="ChEBI" id="CHEBI:62899"/>
    </ligand>
</feature>
<evidence type="ECO:0000313" key="14">
    <source>
        <dbReference type="Proteomes" id="UP000277108"/>
    </source>
</evidence>
<dbReference type="RefSeq" id="WP_414731057.1">
    <property type="nucleotide sequence ID" value="NZ_RKRK01000003.1"/>
</dbReference>
<keyword evidence="14" id="KW-1185">Reference proteome</keyword>
<evidence type="ECO:0000256" key="8">
    <source>
        <dbReference type="ARBA" id="ARBA00047883"/>
    </source>
</evidence>
<comment type="pathway">
    <text evidence="1 9 11">Cofactor biosynthesis; thiamine diphosphate biosynthesis; thiamine phosphate from 4-amino-2-methyl-5-diphosphomethylpyrimidine and 4-methyl-5-(2-phosphoethyl)-thiazole: step 1/1.</text>
</comment>
<comment type="caution">
    <text evidence="13">The sequence shown here is derived from an EMBL/GenBank/DDBJ whole genome shotgun (WGS) entry which is preliminary data.</text>
</comment>
<organism evidence="13 14">
    <name type="scientific">Abyssicoccus albus</name>
    <dbReference type="NCBI Taxonomy" id="1817405"/>
    <lineage>
        <taxon>Bacteria</taxon>
        <taxon>Bacillati</taxon>
        <taxon>Bacillota</taxon>
        <taxon>Bacilli</taxon>
        <taxon>Bacillales</taxon>
        <taxon>Abyssicoccaceae</taxon>
    </lineage>
</organism>
<feature type="binding site" evidence="9">
    <location>
        <position position="113"/>
    </location>
    <ligand>
        <name>Mg(2+)</name>
        <dbReference type="ChEBI" id="CHEBI:18420"/>
    </ligand>
</feature>
<dbReference type="SUPFAM" id="SSF51391">
    <property type="entry name" value="Thiamin phosphate synthase"/>
    <property type="match status" value="1"/>
</dbReference>
<dbReference type="Gene3D" id="3.20.20.70">
    <property type="entry name" value="Aldolase class I"/>
    <property type="match status" value="1"/>
</dbReference>
<dbReference type="UniPathway" id="UPA00060">
    <property type="reaction ID" value="UER00141"/>
</dbReference>
<evidence type="ECO:0000256" key="5">
    <source>
        <dbReference type="ARBA" id="ARBA00022977"/>
    </source>
</evidence>
<dbReference type="InterPro" id="IPR034291">
    <property type="entry name" value="TMP_synthase"/>
</dbReference>
<evidence type="ECO:0000256" key="11">
    <source>
        <dbReference type="RuleBase" id="RU004253"/>
    </source>
</evidence>